<feature type="domain" description="Putative restriction endonuclease" evidence="1">
    <location>
        <begin position="36"/>
        <end position="209"/>
    </location>
</feature>
<evidence type="ECO:0000313" key="3">
    <source>
        <dbReference type="Proteomes" id="UP000286746"/>
    </source>
</evidence>
<sequence>MIAGLFACHAPGMTTREAASTAADREEGRASVLSQEQFEELARFGERVDEALRLEFVNGRIREKPMPDGDHAEIIAWLTRLCIKADEGWWLHAGRGLRVGTYRKSNARPAGCLAPSENFVGLGEWTDAEGVLMAVEITSRDHATHRRDRVEKPKAYAETGIPVYLLIDRDTCEVKVHSQPDGGRYEMLLTVPFGKTVTLPDPVGIELDTEPLKDWVR</sequence>
<accession>A0A401W5I1</accession>
<name>A0A401W5I1_STREY</name>
<dbReference type="InterPro" id="IPR008538">
    <property type="entry name" value="Uma2"/>
</dbReference>
<proteinExistence type="predicted"/>
<dbReference type="PANTHER" id="PTHR35400">
    <property type="entry name" value="SLR1083 PROTEIN"/>
    <property type="match status" value="1"/>
</dbReference>
<organism evidence="2 3">
    <name type="scientific">Streptomyces paromomycinus</name>
    <name type="common">Streptomyces rimosus subsp. paromomycinus</name>
    <dbReference type="NCBI Taxonomy" id="92743"/>
    <lineage>
        <taxon>Bacteria</taxon>
        <taxon>Bacillati</taxon>
        <taxon>Actinomycetota</taxon>
        <taxon>Actinomycetes</taxon>
        <taxon>Kitasatosporales</taxon>
        <taxon>Streptomycetaceae</taxon>
        <taxon>Streptomyces</taxon>
    </lineage>
</organism>
<dbReference type="AlphaFoldDB" id="A0A401W5I1"/>
<evidence type="ECO:0000259" key="1">
    <source>
        <dbReference type="Pfam" id="PF05685"/>
    </source>
</evidence>
<dbReference type="EMBL" id="BHZD01000001">
    <property type="protein sequence ID" value="GCD44556.1"/>
    <property type="molecule type" value="Genomic_DNA"/>
</dbReference>
<keyword evidence="3" id="KW-1185">Reference proteome</keyword>
<dbReference type="InterPro" id="IPR012296">
    <property type="entry name" value="Nuclease_put_TT1808"/>
</dbReference>
<evidence type="ECO:0000313" key="2">
    <source>
        <dbReference type="EMBL" id="GCD44556.1"/>
    </source>
</evidence>
<comment type="caution">
    <text evidence="2">The sequence shown here is derived from an EMBL/GenBank/DDBJ whole genome shotgun (WGS) entry which is preliminary data.</text>
</comment>
<gene>
    <name evidence="2" type="ORF">GKJPGBOP_04256</name>
</gene>
<dbReference type="Proteomes" id="UP000286746">
    <property type="component" value="Unassembled WGS sequence"/>
</dbReference>
<dbReference type="PANTHER" id="PTHR35400:SF3">
    <property type="entry name" value="SLL1072 PROTEIN"/>
    <property type="match status" value="1"/>
</dbReference>
<dbReference type="InterPro" id="IPR011335">
    <property type="entry name" value="Restrct_endonuc-II-like"/>
</dbReference>
<dbReference type="CDD" id="cd06260">
    <property type="entry name" value="DUF820-like"/>
    <property type="match status" value="1"/>
</dbReference>
<dbReference type="Gene3D" id="3.90.1570.10">
    <property type="entry name" value="tt1808, chain A"/>
    <property type="match status" value="1"/>
</dbReference>
<dbReference type="Pfam" id="PF05685">
    <property type="entry name" value="Uma2"/>
    <property type="match status" value="1"/>
</dbReference>
<protein>
    <recommendedName>
        <fullName evidence="1">Putative restriction endonuclease domain-containing protein</fullName>
    </recommendedName>
</protein>
<dbReference type="SUPFAM" id="SSF52980">
    <property type="entry name" value="Restriction endonuclease-like"/>
    <property type="match status" value="1"/>
</dbReference>
<reference evidence="2 3" key="1">
    <citation type="submission" date="2018-11" db="EMBL/GenBank/DDBJ databases">
        <title>Whole genome sequence of Streptomyces paromomycinus NBRC 15454(T).</title>
        <authorList>
            <person name="Komaki H."/>
            <person name="Tamura T."/>
        </authorList>
    </citation>
    <scope>NUCLEOTIDE SEQUENCE [LARGE SCALE GENOMIC DNA]</scope>
    <source>
        <strain evidence="2 3">NBRC 15454</strain>
    </source>
</reference>